<feature type="transmembrane region" description="Helical" evidence="1">
    <location>
        <begin position="44"/>
        <end position="63"/>
    </location>
</feature>
<evidence type="ECO:0000256" key="1">
    <source>
        <dbReference type="SAM" id="Phobius"/>
    </source>
</evidence>
<dbReference type="Proteomes" id="UP000640725">
    <property type="component" value="Unassembled WGS sequence"/>
</dbReference>
<keyword evidence="1" id="KW-0472">Membrane</keyword>
<dbReference type="SUPFAM" id="SSF103473">
    <property type="entry name" value="MFS general substrate transporter"/>
    <property type="match status" value="1"/>
</dbReference>
<feature type="transmembrane region" description="Helical" evidence="1">
    <location>
        <begin position="84"/>
        <end position="105"/>
    </location>
</feature>
<evidence type="ECO:0000313" key="3">
    <source>
        <dbReference type="Proteomes" id="UP000640725"/>
    </source>
</evidence>
<dbReference type="Pfam" id="PF07690">
    <property type="entry name" value="MFS_1"/>
    <property type="match status" value="1"/>
</dbReference>
<feature type="transmembrane region" description="Helical" evidence="1">
    <location>
        <begin position="369"/>
        <end position="390"/>
    </location>
</feature>
<evidence type="ECO:0008006" key="4">
    <source>
        <dbReference type="Google" id="ProtNLM"/>
    </source>
</evidence>
<dbReference type="Gene3D" id="1.20.1250.20">
    <property type="entry name" value="MFS general substrate transporter like domains"/>
    <property type="match status" value="2"/>
</dbReference>
<keyword evidence="1" id="KW-1133">Transmembrane helix</keyword>
<dbReference type="PANTHER" id="PTHR23528">
    <property type="match status" value="1"/>
</dbReference>
<keyword evidence="1" id="KW-0812">Transmembrane</keyword>
<dbReference type="RefSeq" id="WP_193871525.1">
    <property type="nucleotide sequence ID" value="NZ_JADEWU010000083.1"/>
</dbReference>
<feature type="transmembrane region" description="Helical" evidence="1">
    <location>
        <begin position="339"/>
        <end position="357"/>
    </location>
</feature>
<evidence type="ECO:0000313" key="2">
    <source>
        <dbReference type="EMBL" id="MBE9146153.1"/>
    </source>
</evidence>
<proteinExistence type="predicted"/>
<accession>A0ABR9UI74</accession>
<comment type="caution">
    <text evidence="2">The sequence shown here is derived from an EMBL/GenBank/DDBJ whole genome shotgun (WGS) entry which is preliminary data.</text>
</comment>
<dbReference type="InterPro" id="IPR036259">
    <property type="entry name" value="MFS_trans_sf"/>
</dbReference>
<organism evidence="2 3">
    <name type="scientific">Planktothrix mougeotii LEGE 06226</name>
    <dbReference type="NCBI Taxonomy" id="1828728"/>
    <lineage>
        <taxon>Bacteria</taxon>
        <taxon>Bacillati</taxon>
        <taxon>Cyanobacteriota</taxon>
        <taxon>Cyanophyceae</taxon>
        <taxon>Oscillatoriophycideae</taxon>
        <taxon>Oscillatoriales</taxon>
        <taxon>Microcoleaceae</taxon>
        <taxon>Planktothrix</taxon>
    </lineage>
</organism>
<feature type="transmembrane region" description="Helical" evidence="1">
    <location>
        <begin position="258"/>
        <end position="276"/>
    </location>
</feature>
<feature type="transmembrane region" description="Helical" evidence="1">
    <location>
        <begin position="150"/>
        <end position="167"/>
    </location>
</feature>
<reference evidence="2 3" key="1">
    <citation type="submission" date="2020-10" db="EMBL/GenBank/DDBJ databases">
        <authorList>
            <person name="Castelo-Branco R."/>
            <person name="Eusebio N."/>
            <person name="Adriana R."/>
            <person name="Vieira A."/>
            <person name="Brugerolle De Fraissinette N."/>
            <person name="Rezende De Castro R."/>
            <person name="Schneider M.P."/>
            <person name="Vasconcelos V."/>
            <person name="Leao P.N."/>
        </authorList>
    </citation>
    <scope>NUCLEOTIDE SEQUENCE [LARGE SCALE GENOMIC DNA]</scope>
    <source>
        <strain evidence="2 3">LEGE 06226</strain>
    </source>
</reference>
<name>A0ABR9UI74_9CYAN</name>
<feature type="transmembrane region" description="Helical" evidence="1">
    <location>
        <begin position="219"/>
        <end position="238"/>
    </location>
</feature>
<feature type="transmembrane region" description="Helical" evidence="1">
    <location>
        <begin position="179"/>
        <end position="198"/>
    </location>
</feature>
<dbReference type="EMBL" id="JADEWU010000083">
    <property type="protein sequence ID" value="MBE9146153.1"/>
    <property type="molecule type" value="Genomic_DNA"/>
</dbReference>
<feature type="transmembrane region" description="Helical" evidence="1">
    <location>
        <begin position="12"/>
        <end position="32"/>
    </location>
</feature>
<feature type="transmembrane region" description="Helical" evidence="1">
    <location>
        <begin position="307"/>
        <end position="327"/>
    </location>
</feature>
<gene>
    <name evidence="2" type="ORF">IQ236_23460</name>
</gene>
<dbReference type="PANTHER" id="PTHR23528:SF1">
    <property type="entry name" value="MAJOR FACILITATOR SUPERFAMILY (MFS) PROFILE DOMAIN-CONTAINING PROTEIN"/>
    <property type="match status" value="1"/>
</dbReference>
<protein>
    <recommendedName>
        <fullName evidence="4">MFS transporter</fullName>
    </recommendedName>
</protein>
<sequence>MSKSNSQPSILWFQLIGLSLVQGAITLTWLLYRLYVPQLLTTLGFPGLFPTILIIENALGVIIEPLAGNFSDRQRQWMGTRFPLISLGVILASGLFIAIPTFFIFGQSLDSLHWILPILLILWAVAMALFRSPVTALLSQYAIETKLPQALSVLIFVGGIVGAIRPISSEVLLSLGSGVTFTVGSLVLLGSVGILRYFSPDLSVLTLAEESQQKLDFKNLFFIVLLGFFAALGTRLMLGEFIPKIIQNSGGNVKWMMFAGLILLAFASIPAGLIAVKIGNTKATLIGLIATSILLIPLSFFSHSILFLFLFLLFLIASYSLVANGIIPIAFSLVPPHKAGLGIGVYFGAFSLAMSGYDFIVKQPGTVNLFISSALGIIAFLMIAILINFIPKLTTSTSTS</sequence>
<feature type="transmembrane region" description="Helical" evidence="1">
    <location>
        <begin position="111"/>
        <end position="130"/>
    </location>
</feature>
<dbReference type="InterPro" id="IPR011701">
    <property type="entry name" value="MFS"/>
</dbReference>
<keyword evidence="3" id="KW-1185">Reference proteome</keyword>
<feature type="transmembrane region" description="Helical" evidence="1">
    <location>
        <begin position="283"/>
        <end position="301"/>
    </location>
</feature>